<gene>
    <name evidence="1" type="ORF">N7505_000444</name>
</gene>
<dbReference type="Proteomes" id="UP001220256">
    <property type="component" value="Unassembled WGS sequence"/>
</dbReference>
<organism evidence="1 2">
    <name type="scientific">Penicillium chrysogenum</name>
    <name type="common">Penicillium notatum</name>
    <dbReference type="NCBI Taxonomy" id="5076"/>
    <lineage>
        <taxon>Eukaryota</taxon>
        <taxon>Fungi</taxon>
        <taxon>Dikarya</taxon>
        <taxon>Ascomycota</taxon>
        <taxon>Pezizomycotina</taxon>
        <taxon>Eurotiomycetes</taxon>
        <taxon>Eurotiomycetidae</taxon>
        <taxon>Eurotiales</taxon>
        <taxon>Aspergillaceae</taxon>
        <taxon>Penicillium</taxon>
        <taxon>Penicillium chrysogenum species complex</taxon>
    </lineage>
</organism>
<evidence type="ECO:0000313" key="2">
    <source>
        <dbReference type="Proteomes" id="UP001220256"/>
    </source>
</evidence>
<keyword evidence="2" id="KW-1185">Reference proteome</keyword>
<reference evidence="1 2" key="1">
    <citation type="journal article" date="2023" name="IMA Fungus">
        <title>Comparative genomic study of the Penicillium genus elucidates a diverse pangenome and 15 lateral gene transfer events.</title>
        <authorList>
            <person name="Petersen C."/>
            <person name="Sorensen T."/>
            <person name="Nielsen M.R."/>
            <person name="Sondergaard T.E."/>
            <person name="Sorensen J.L."/>
            <person name="Fitzpatrick D.A."/>
            <person name="Frisvad J.C."/>
            <person name="Nielsen K.L."/>
        </authorList>
    </citation>
    <scope>NUCLEOTIDE SEQUENCE [LARGE SCALE GENOMIC DNA]</scope>
    <source>
        <strain evidence="1 2">IBT 3361</strain>
    </source>
</reference>
<dbReference type="EMBL" id="JAPVEB010000001">
    <property type="protein sequence ID" value="KAJ5282464.1"/>
    <property type="molecule type" value="Genomic_DNA"/>
</dbReference>
<comment type="caution">
    <text evidence="1">The sequence shown here is derived from an EMBL/GenBank/DDBJ whole genome shotgun (WGS) entry which is preliminary data.</text>
</comment>
<proteinExistence type="predicted"/>
<evidence type="ECO:0000313" key="1">
    <source>
        <dbReference type="EMBL" id="KAJ5282464.1"/>
    </source>
</evidence>
<accession>A0ABQ8WTV2</accession>
<name>A0ABQ8WTV2_PENCH</name>
<sequence>MDEDIEGGVDREQAVKMCLAGRGWSREHANGRAWKHGIGRAAAERPEAFRAQMIFKFQGYV</sequence>
<protein>
    <submittedName>
        <fullName evidence="1">Uncharacterized protein</fullName>
    </submittedName>
</protein>